<comment type="caution">
    <text evidence="1">The sequence shown here is derived from an EMBL/GenBank/DDBJ whole genome shotgun (WGS) entry which is preliminary data.</text>
</comment>
<evidence type="ECO:0000313" key="2">
    <source>
        <dbReference type="Proteomes" id="UP000014601"/>
    </source>
</evidence>
<proteinExistence type="predicted"/>
<gene>
    <name evidence="1" type="ORF">HMPREF1576_01250</name>
</gene>
<protein>
    <submittedName>
        <fullName evidence="1">Uncharacterized protein</fullName>
    </submittedName>
</protein>
<dbReference type="HOGENOM" id="CLU_3252093_0_0_11"/>
<accession>S4I6F3</accession>
<evidence type="ECO:0000313" key="1">
    <source>
        <dbReference type="EMBL" id="EPI50045.1"/>
    </source>
</evidence>
<dbReference type="EMBL" id="ATJO01000121">
    <property type="protein sequence ID" value="EPI50045.1"/>
    <property type="molecule type" value="Genomic_DNA"/>
</dbReference>
<sequence length="42" mass="5208">MLRRFLQNKVILFFNLIACMRFCWNFKPTRISNKCSFMVYNI</sequence>
<name>S4I6F3_9BIFI</name>
<organism evidence="1 2">
    <name type="scientific">Gardnerella pickettii JCP7719</name>
    <dbReference type="NCBI Taxonomy" id="1261061"/>
    <lineage>
        <taxon>Bacteria</taxon>
        <taxon>Bacillati</taxon>
        <taxon>Actinomycetota</taxon>
        <taxon>Actinomycetes</taxon>
        <taxon>Bifidobacteriales</taxon>
        <taxon>Bifidobacteriaceae</taxon>
        <taxon>Gardnerella</taxon>
        <taxon>Gardnerella pickettii</taxon>
    </lineage>
</organism>
<dbReference type="AlphaFoldDB" id="S4I6F3"/>
<dbReference type="Proteomes" id="UP000014601">
    <property type="component" value="Unassembled WGS sequence"/>
</dbReference>
<reference evidence="1 2" key="1">
    <citation type="submission" date="2013-06" db="EMBL/GenBank/DDBJ databases">
        <authorList>
            <person name="Weinstock G."/>
            <person name="Sodergren E."/>
            <person name="Lobos E.A."/>
            <person name="Fulton L."/>
            <person name="Fulton R."/>
            <person name="Courtney L."/>
            <person name="Fronick C."/>
            <person name="O'Laughlin M."/>
            <person name="Godfrey J."/>
            <person name="Wilson R.M."/>
            <person name="Miner T."/>
            <person name="Farmer C."/>
            <person name="Delehaunty K."/>
            <person name="Cordes M."/>
            <person name="Minx P."/>
            <person name="Tomlinson C."/>
            <person name="Chen J."/>
            <person name="Wollam A."/>
            <person name="Pepin K.H."/>
            <person name="Bhonagiri V."/>
            <person name="Zhang X."/>
            <person name="Warren W."/>
            <person name="Mitreva M."/>
            <person name="Mardis E.R."/>
            <person name="Wilson R.K."/>
        </authorList>
    </citation>
    <scope>NUCLEOTIDE SEQUENCE [LARGE SCALE GENOMIC DNA]</scope>
    <source>
        <strain evidence="1 2">JCP7719</strain>
    </source>
</reference>